<dbReference type="GO" id="GO:0019843">
    <property type="term" value="F:rRNA binding"/>
    <property type="evidence" value="ECO:0007669"/>
    <property type="project" value="UniProtKB-UniRule"/>
</dbReference>
<evidence type="ECO:0000313" key="7">
    <source>
        <dbReference type="Proteomes" id="UP000179115"/>
    </source>
</evidence>
<dbReference type="PANTHER" id="PTHR21349">
    <property type="entry name" value="50S RIBOSOMAL PROTEIN L21"/>
    <property type="match status" value="1"/>
</dbReference>
<dbReference type="Proteomes" id="UP000179115">
    <property type="component" value="Unassembled WGS sequence"/>
</dbReference>
<evidence type="ECO:0000256" key="5">
    <source>
        <dbReference type="RuleBase" id="RU000562"/>
    </source>
</evidence>
<evidence type="ECO:0000256" key="1">
    <source>
        <dbReference type="ARBA" id="ARBA00008563"/>
    </source>
</evidence>
<evidence type="ECO:0000256" key="4">
    <source>
        <dbReference type="HAMAP-Rule" id="MF_01363"/>
    </source>
</evidence>
<keyword evidence="4 5" id="KW-0699">rRNA-binding</keyword>
<protein>
    <recommendedName>
        <fullName evidence="4">Large ribosomal subunit protein bL21</fullName>
    </recommendedName>
</protein>
<dbReference type="InterPro" id="IPR028909">
    <property type="entry name" value="bL21-like"/>
</dbReference>
<accession>A0A1F6EDS4</accession>
<dbReference type="GO" id="GO:0003735">
    <property type="term" value="F:structural constituent of ribosome"/>
    <property type="evidence" value="ECO:0007669"/>
    <property type="project" value="InterPro"/>
</dbReference>
<reference evidence="6 7" key="1">
    <citation type="journal article" date="2016" name="Nat. Commun.">
        <title>Thousands of microbial genomes shed light on interconnected biogeochemical processes in an aquifer system.</title>
        <authorList>
            <person name="Anantharaman K."/>
            <person name="Brown C.T."/>
            <person name="Hug L.A."/>
            <person name="Sharon I."/>
            <person name="Castelle C.J."/>
            <person name="Probst A.J."/>
            <person name="Thomas B.C."/>
            <person name="Singh A."/>
            <person name="Wilkins M.J."/>
            <person name="Karaoz U."/>
            <person name="Brodie E.L."/>
            <person name="Williams K.H."/>
            <person name="Hubbard S.S."/>
            <person name="Banfield J.F."/>
        </authorList>
    </citation>
    <scope>NUCLEOTIDE SEQUENCE [LARGE SCALE GENOMIC DNA]</scope>
</reference>
<keyword evidence="2 4" id="KW-0689">Ribosomal protein</keyword>
<comment type="similarity">
    <text evidence="1 4 5">Belongs to the bacterial ribosomal protein bL21 family.</text>
</comment>
<evidence type="ECO:0000256" key="2">
    <source>
        <dbReference type="ARBA" id="ARBA00022980"/>
    </source>
</evidence>
<dbReference type="Pfam" id="PF00829">
    <property type="entry name" value="Ribosomal_L21p"/>
    <property type="match status" value="1"/>
</dbReference>
<evidence type="ECO:0000256" key="3">
    <source>
        <dbReference type="ARBA" id="ARBA00023274"/>
    </source>
</evidence>
<dbReference type="GO" id="GO:0005840">
    <property type="term" value="C:ribosome"/>
    <property type="evidence" value="ECO:0007669"/>
    <property type="project" value="UniProtKB-KW"/>
</dbReference>
<dbReference type="GO" id="GO:0005737">
    <property type="term" value="C:cytoplasm"/>
    <property type="evidence" value="ECO:0007669"/>
    <property type="project" value="UniProtKB-ARBA"/>
</dbReference>
<keyword evidence="3 4" id="KW-0687">Ribonucleoprotein</keyword>
<dbReference type="GO" id="GO:1990904">
    <property type="term" value="C:ribonucleoprotein complex"/>
    <property type="evidence" value="ECO:0007669"/>
    <property type="project" value="UniProtKB-KW"/>
</dbReference>
<dbReference type="SUPFAM" id="SSF141091">
    <property type="entry name" value="L21p-like"/>
    <property type="match status" value="1"/>
</dbReference>
<dbReference type="GO" id="GO:0006412">
    <property type="term" value="P:translation"/>
    <property type="evidence" value="ECO:0007669"/>
    <property type="project" value="UniProtKB-UniRule"/>
</dbReference>
<dbReference type="EMBL" id="MFLV01000009">
    <property type="protein sequence ID" value="OGG71829.1"/>
    <property type="molecule type" value="Genomic_DNA"/>
</dbReference>
<dbReference type="HAMAP" id="MF_01363">
    <property type="entry name" value="Ribosomal_bL21"/>
    <property type="match status" value="1"/>
</dbReference>
<dbReference type="STRING" id="1798508.A3A35_02805"/>
<comment type="subunit">
    <text evidence="4">Part of the 50S ribosomal subunit. Contacts protein L20.</text>
</comment>
<dbReference type="InterPro" id="IPR036164">
    <property type="entry name" value="bL21-like_sf"/>
</dbReference>
<evidence type="ECO:0000313" key="6">
    <source>
        <dbReference type="EMBL" id="OGG71829.1"/>
    </source>
</evidence>
<comment type="caution">
    <text evidence="6">The sequence shown here is derived from an EMBL/GenBank/DDBJ whole genome shotgun (WGS) entry which is preliminary data.</text>
</comment>
<dbReference type="InterPro" id="IPR001787">
    <property type="entry name" value="Ribosomal_bL21"/>
</dbReference>
<sequence>MSGFAVIQTGGKQYKISAGDVITIEKLPGEKQEGDKVTFDTVLLTDDGKESVIGTPTVSGAKATGTVVTAGRARKVTVIKYKAKSRYFKKRGHRQPFLKVKINSIS</sequence>
<dbReference type="AlphaFoldDB" id="A0A1F6EDS4"/>
<organism evidence="6 7">
    <name type="scientific">Candidatus Kaiserbacteria bacterium RIFCSPLOWO2_01_FULL_51_21</name>
    <dbReference type="NCBI Taxonomy" id="1798508"/>
    <lineage>
        <taxon>Bacteria</taxon>
        <taxon>Candidatus Kaiseribacteriota</taxon>
    </lineage>
</organism>
<dbReference type="NCBIfam" id="TIGR00061">
    <property type="entry name" value="L21"/>
    <property type="match status" value="1"/>
</dbReference>
<name>A0A1F6EDS4_9BACT</name>
<dbReference type="PANTHER" id="PTHR21349:SF0">
    <property type="entry name" value="LARGE RIBOSOMAL SUBUNIT PROTEIN BL21M"/>
    <property type="match status" value="1"/>
</dbReference>
<keyword evidence="4 5" id="KW-0694">RNA-binding</keyword>
<proteinExistence type="inferred from homology"/>
<comment type="function">
    <text evidence="4 5">This protein binds to 23S rRNA in the presence of protein L20.</text>
</comment>
<gene>
    <name evidence="4" type="primary">rplU</name>
    <name evidence="6" type="ORF">A3A35_02805</name>
</gene>